<dbReference type="GO" id="GO:0004521">
    <property type="term" value="F:RNA endonuclease activity"/>
    <property type="evidence" value="ECO:0007669"/>
    <property type="project" value="InterPro"/>
</dbReference>
<keyword evidence="5 9" id="KW-0255">Endonuclease</keyword>
<evidence type="ECO:0000313" key="11">
    <source>
        <dbReference type="Proteomes" id="UP000032522"/>
    </source>
</evidence>
<proteinExistence type="inferred from homology"/>
<keyword evidence="8 9" id="KW-0051">Antiviral defense</keyword>
<evidence type="ECO:0000256" key="4">
    <source>
        <dbReference type="ARBA" id="ARBA00022723"/>
    </source>
</evidence>
<sequence length="102" mass="12046">MRLLVFFDLPVVTNQEKREYRRFRTFLLNEGYDMLQFSVYSRVCHGHEATDKHLARLKRNLPPRGSIRAMVVTEKQYAKMQLLLGEPTAQEKKITSTQLTLF</sequence>
<dbReference type="HAMAP" id="MF_01471">
    <property type="entry name" value="Cas2"/>
    <property type="match status" value="1"/>
</dbReference>
<evidence type="ECO:0000256" key="8">
    <source>
        <dbReference type="ARBA" id="ARBA00023118"/>
    </source>
</evidence>
<dbReference type="EC" id="3.1.-.-" evidence="9"/>
<keyword evidence="4 9" id="KW-0479">Metal-binding</keyword>
<evidence type="ECO:0000313" key="10">
    <source>
        <dbReference type="EMBL" id="KJE27096.1"/>
    </source>
</evidence>
<dbReference type="RefSeq" id="WP_044733282.1">
    <property type="nucleotide sequence ID" value="NZ_JYBP01000003.1"/>
</dbReference>
<keyword evidence="7 9" id="KW-0460">Magnesium</keyword>
<evidence type="ECO:0000256" key="5">
    <source>
        <dbReference type="ARBA" id="ARBA00022759"/>
    </source>
</evidence>
<name>A0A0D8BSF8_GEOKU</name>
<evidence type="ECO:0000256" key="6">
    <source>
        <dbReference type="ARBA" id="ARBA00022801"/>
    </source>
</evidence>
<feature type="binding site" evidence="9">
    <location>
        <position position="8"/>
    </location>
    <ligand>
        <name>Mg(2+)</name>
        <dbReference type="ChEBI" id="CHEBI:18420"/>
        <note>catalytic</note>
    </ligand>
</feature>
<comment type="caution">
    <text evidence="10">The sequence shown here is derived from an EMBL/GenBank/DDBJ whole genome shotgun (WGS) entry which is preliminary data.</text>
</comment>
<reference evidence="10 11" key="1">
    <citation type="submission" date="2015-01" db="EMBL/GenBank/DDBJ databases">
        <authorList>
            <person name="Filippidou S."/>
            <person name="Jeanneret N."/>
            <person name="Russel-Delif L."/>
            <person name="Junier T."/>
            <person name="Wunderlin T."/>
            <person name="Molina V."/>
            <person name="Johnson S.L."/>
            <person name="Davenport K.W."/>
            <person name="Chain P.S."/>
            <person name="Dorador C."/>
            <person name="Junier P."/>
        </authorList>
    </citation>
    <scope>NUCLEOTIDE SEQUENCE [LARGE SCALE GENOMIC DNA]</scope>
    <source>
        <strain evidence="10 11">Et7/4</strain>
    </source>
</reference>
<comment type="subunit">
    <text evidence="9">Homodimer, forms a heterotetramer with a Cas1 homodimer.</text>
</comment>
<evidence type="ECO:0000256" key="7">
    <source>
        <dbReference type="ARBA" id="ARBA00022842"/>
    </source>
</evidence>
<accession>A0A0D8BSF8</accession>
<organism evidence="10 11">
    <name type="scientific">Geobacillus kaustophilus</name>
    <dbReference type="NCBI Taxonomy" id="1462"/>
    <lineage>
        <taxon>Bacteria</taxon>
        <taxon>Bacillati</taxon>
        <taxon>Bacillota</taxon>
        <taxon>Bacilli</taxon>
        <taxon>Bacillales</taxon>
        <taxon>Anoxybacillaceae</taxon>
        <taxon>Geobacillus</taxon>
        <taxon>Geobacillus thermoleovorans group</taxon>
    </lineage>
</organism>
<dbReference type="NCBIfam" id="TIGR01573">
    <property type="entry name" value="cas2"/>
    <property type="match status" value="1"/>
</dbReference>
<dbReference type="GO" id="GO:0043571">
    <property type="term" value="P:maintenance of CRISPR repeat elements"/>
    <property type="evidence" value="ECO:0007669"/>
    <property type="project" value="UniProtKB-UniRule"/>
</dbReference>
<dbReference type="PATRIC" id="fig|1462.6.peg.3167"/>
<dbReference type="OrthoDB" id="9791737at2"/>
<comment type="similarity">
    <text evidence="2 9">Belongs to the CRISPR-associated endoribonuclease Cas2 protein family.</text>
</comment>
<comment type="function">
    <text evidence="9">CRISPR (clustered regularly interspaced short palindromic repeat), is an adaptive immune system that provides protection against mobile genetic elements (viruses, transposable elements and conjugative plasmids). CRISPR clusters contain sequences complementary to antecedent mobile elements and target invading nucleic acids. CRISPR clusters are transcribed and processed into CRISPR RNA (crRNA). Functions as a ssRNA-specific endoribonuclease. Involved in the integration of spacer DNA into the CRISPR cassette.</text>
</comment>
<gene>
    <name evidence="9 10" type="primary">cas2</name>
    <name evidence="10" type="ORF">LG52_2870</name>
</gene>
<dbReference type="InterPro" id="IPR021127">
    <property type="entry name" value="CRISPR_associated_Cas2"/>
</dbReference>
<comment type="cofactor">
    <cofactor evidence="1 9">
        <name>Mg(2+)</name>
        <dbReference type="ChEBI" id="CHEBI:18420"/>
    </cofactor>
</comment>
<dbReference type="Pfam" id="PF09827">
    <property type="entry name" value="CRISPR_Cas2"/>
    <property type="match status" value="1"/>
</dbReference>
<keyword evidence="3 9" id="KW-0540">Nuclease</keyword>
<protein>
    <recommendedName>
        <fullName evidence="9">CRISPR-associated endoribonuclease Cas2</fullName>
        <ecNumber evidence="9">3.1.-.-</ecNumber>
    </recommendedName>
</protein>
<dbReference type="Proteomes" id="UP000032522">
    <property type="component" value="Unassembled WGS sequence"/>
</dbReference>
<keyword evidence="6 9" id="KW-0378">Hydrolase</keyword>
<dbReference type="EMBL" id="JYBP01000003">
    <property type="protein sequence ID" value="KJE27096.1"/>
    <property type="molecule type" value="Genomic_DNA"/>
</dbReference>
<dbReference type="AlphaFoldDB" id="A0A0D8BSF8"/>
<dbReference type="SUPFAM" id="SSF143430">
    <property type="entry name" value="TTP0101/SSO1404-like"/>
    <property type="match status" value="1"/>
</dbReference>
<dbReference type="GO" id="GO:0046872">
    <property type="term" value="F:metal ion binding"/>
    <property type="evidence" value="ECO:0007669"/>
    <property type="project" value="UniProtKB-UniRule"/>
</dbReference>
<dbReference type="CDD" id="cd09638">
    <property type="entry name" value="Cas2_I_II_III"/>
    <property type="match status" value="1"/>
</dbReference>
<evidence type="ECO:0000256" key="1">
    <source>
        <dbReference type="ARBA" id="ARBA00001946"/>
    </source>
</evidence>
<dbReference type="GO" id="GO:0051607">
    <property type="term" value="P:defense response to virus"/>
    <property type="evidence" value="ECO:0007669"/>
    <property type="project" value="UniProtKB-UniRule"/>
</dbReference>
<evidence type="ECO:0000256" key="3">
    <source>
        <dbReference type="ARBA" id="ARBA00022722"/>
    </source>
</evidence>
<dbReference type="GO" id="GO:0016787">
    <property type="term" value="F:hydrolase activity"/>
    <property type="evidence" value="ECO:0007669"/>
    <property type="project" value="UniProtKB-KW"/>
</dbReference>
<evidence type="ECO:0000256" key="9">
    <source>
        <dbReference type="HAMAP-Rule" id="MF_01471"/>
    </source>
</evidence>
<evidence type="ECO:0000256" key="2">
    <source>
        <dbReference type="ARBA" id="ARBA00009959"/>
    </source>
</evidence>
<dbReference type="InterPro" id="IPR019199">
    <property type="entry name" value="Virulence_VapD/CRISPR_Cas2"/>
</dbReference>